<sequence length="83" mass="8675">MPTGNYDSSYITQRRNAMALYAFNNANQLAVNNGGVRREQPTAQSGAVIVERRQGGCFCSDINNGNVYINNGPGGCGCGGGAN</sequence>
<organism evidence="1">
    <name type="scientific">viral metagenome</name>
    <dbReference type="NCBI Taxonomy" id="1070528"/>
    <lineage>
        <taxon>unclassified sequences</taxon>
        <taxon>metagenomes</taxon>
        <taxon>organismal metagenomes</taxon>
    </lineage>
</organism>
<reference evidence="1" key="1">
    <citation type="journal article" date="2020" name="Nature">
        <title>Giant virus diversity and host interactions through global metagenomics.</title>
        <authorList>
            <person name="Schulz F."/>
            <person name="Roux S."/>
            <person name="Paez-Espino D."/>
            <person name="Jungbluth S."/>
            <person name="Walsh D.A."/>
            <person name="Denef V.J."/>
            <person name="McMahon K.D."/>
            <person name="Konstantinidis K.T."/>
            <person name="Eloe-Fadrosh E.A."/>
            <person name="Kyrpides N.C."/>
            <person name="Woyke T."/>
        </authorList>
    </citation>
    <scope>NUCLEOTIDE SEQUENCE</scope>
    <source>
        <strain evidence="1">GVMAG-M-3300023184-77</strain>
    </source>
</reference>
<name>A0A6C0IGB6_9ZZZZ</name>
<protein>
    <submittedName>
        <fullName evidence="1">Uncharacterized protein</fullName>
    </submittedName>
</protein>
<evidence type="ECO:0000313" key="1">
    <source>
        <dbReference type="EMBL" id="QHT91575.1"/>
    </source>
</evidence>
<accession>A0A6C0IGB6</accession>
<proteinExistence type="predicted"/>
<dbReference type="EMBL" id="MN740166">
    <property type="protein sequence ID" value="QHT91575.1"/>
    <property type="molecule type" value="Genomic_DNA"/>
</dbReference>
<dbReference type="AlphaFoldDB" id="A0A6C0IGB6"/>